<name>A0ABP1DXG8_9APHY</name>
<organism evidence="2 3">
    <name type="scientific">Somion occarium</name>
    <dbReference type="NCBI Taxonomy" id="3059160"/>
    <lineage>
        <taxon>Eukaryota</taxon>
        <taxon>Fungi</taxon>
        <taxon>Dikarya</taxon>
        <taxon>Basidiomycota</taxon>
        <taxon>Agaricomycotina</taxon>
        <taxon>Agaricomycetes</taxon>
        <taxon>Polyporales</taxon>
        <taxon>Cerrenaceae</taxon>
        <taxon>Somion</taxon>
    </lineage>
</organism>
<gene>
    <name evidence="2" type="ORF">GFSPODELE1_LOCUS8800</name>
</gene>
<proteinExistence type="predicted"/>
<feature type="compositionally biased region" description="Basic and acidic residues" evidence="1">
    <location>
        <begin position="101"/>
        <end position="111"/>
    </location>
</feature>
<dbReference type="Proteomes" id="UP001497453">
    <property type="component" value="Chromosome 7"/>
</dbReference>
<evidence type="ECO:0000313" key="2">
    <source>
        <dbReference type="EMBL" id="CAL1712380.1"/>
    </source>
</evidence>
<protein>
    <submittedName>
        <fullName evidence="2">Uncharacterized protein</fullName>
    </submittedName>
</protein>
<accession>A0ABP1DXG8</accession>
<evidence type="ECO:0000313" key="3">
    <source>
        <dbReference type="Proteomes" id="UP001497453"/>
    </source>
</evidence>
<feature type="region of interest" description="Disordered" evidence="1">
    <location>
        <begin position="83"/>
        <end position="121"/>
    </location>
</feature>
<sequence>MPCRTFPHDDVAYTGRSETCEDGECEDKGYRSQSTSRWGYGNEHEHEKMILAGISMRNHKSDIWKFEKPMEITQELHPDPCFLGSAGSKGHRQTQNMQRQGPRECKVRGERGTGNCAGRSKRENQKSLLLLLSLGGDTIEEVTLEMKKDEKGNRRRGRS</sequence>
<dbReference type="EMBL" id="OZ037950">
    <property type="protein sequence ID" value="CAL1712380.1"/>
    <property type="molecule type" value="Genomic_DNA"/>
</dbReference>
<evidence type="ECO:0000256" key="1">
    <source>
        <dbReference type="SAM" id="MobiDB-lite"/>
    </source>
</evidence>
<reference evidence="3" key="1">
    <citation type="submission" date="2024-04" db="EMBL/GenBank/DDBJ databases">
        <authorList>
            <person name="Shaw F."/>
            <person name="Minotto A."/>
        </authorList>
    </citation>
    <scope>NUCLEOTIDE SEQUENCE [LARGE SCALE GENOMIC DNA]</scope>
</reference>
<keyword evidence="3" id="KW-1185">Reference proteome</keyword>